<dbReference type="Pfam" id="PF20789">
    <property type="entry name" value="4HBT_3C"/>
    <property type="match status" value="1"/>
</dbReference>
<dbReference type="RefSeq" id="XP_038068613.1">
    <property type="nucleotide sequence ID" value="XM_038212685.1"/>
</dbReference>
<dbReference type="PANTHER" id="PTHR11066">
    <property type="entry name" value="ACYL-COA THIOESTERASE"/>
    <property type="match status" value="1"/>
</dbReference>
<dbReference type="FunFam" id="2.40.160.210:FF:000001">
    <property type="entry name" value="Acyl-CoA thioesterase II"/>
    <property type="match status" value="1"/>
</dbReference>
<dbReference type="AlphaFoldDB" id="A0A914AY54"/>
<sequence>MSNGPTIDRMILTSRLKGKAQGSSQGQIDSVPTLIVQHFFFRLLSLEIMETPVSEMSDKDLEPSKLTSAVLDLERIEKNLYRSSEHWTEFQSKQLYGGLVVCQGMVAASKTVRPELHINSLHCYFVRRGNSEIPVVYQVENLRDGRSFSTRTVHAIQNGQSILIMIVSFHIKEDSPFNYQHTMPDVPPPEKLLSINDIIEKYLSGATENVKSKIREVEGSGIMLEYRHIDVEVLLRKQAKEPRRLLWVRVRGYLGGDENVHRCAAAFISDSFIAWTSYMPHRHIRLGQITSLDHSMWFHAPFRADEWMLYELDSPKTGASRGMSFGRLWTQDGTLVASISQECLMRPKL</sequence>
<evidence type="ECO:0000256" key="2">
    <source>
        <dbReference type="ARBA" id="ARBA00011881"/>
    </source>
</evidence>
<evidence type="ECO:0008006" key="9">
    <source>
        <dbReference type="Google" id="ProtNLM"/>
    </source>
</evidence>
<dbReference type="Gene3D" id="2.40.160.210">
    <property type="entry name" value="Acyl-CoA thioesterase, double hotdog domain"/>
    <property type="match status" value="1"/>
</dbReference>
<comment type="similarity">
    <text evidence="1">Belongs to the C/M/P thioester hydrolase family.</text>
</comment>
<evidence type="ECO:0000256" key="1">
    <source>
        <dbReference type="ARBA" id="ARBA00006538"/>
    </source>
</evidence>
<keyword evidence="3" id="KW-0378">Hydrolase</keyword>
<dbReference type="GO" id="GO:0005782">
    <property type="term" value="C:peroxisomal matrix"/>
    <property type="evidence" value="ECO:0007669"/>
    <property type="project" value="UniProtKB-SubCell"/>
</dbReference>
<feature type="domain" description="Acyl-CoA thioesterase-like C-terminal" evidence="6">
    <location>
        <begin position="238"/>
        <end position="345"/>
    </location>
</feature>
<dbReference type="SUPFAM" id="SSF54637">
    <property type="entry name" value="Thioesterase/thiol ester dehydrase-isomerase"/>
    <property type="match status" value="2"/>
</dbReference>
<dbReference type="GO" id="GO:0009062">
    <property type="term" value="P:fatty acid catabolic process"/>
    <property type="evidence" value="ECO:0007669"/>
    <property type="project" value="TreeGrafter"/>
</dbReference>
<dbReference type="CDD" id="cd03445">
    <property type="entry name" value="Thioesterase_II_repeat2"/>
    <property type="match status" value="1"/>
</dbReference>
<organism evidence="7 8">
    <name type="scientific">Patiria miniata</name>
    <name type="common">Bat star</name>
    <name type="synonym">Asterina miniata</name>
    <dbReference type="NCBI Taxonomy" id="46514"/>
    <lineage>
        <taxon>Eukaryota</taxon>
        <taxon>Metazoa</taxon>
        <taxon>Echinodermata</taxon>
        <taxon>Eleutherozoa</taxon>
        <taxon>Asterozoa</taxon>
        <taxon>Asteroidea</taxon>
        <taxon>Valvatacea</taxon>
        <taxon>Valvatida</taxon>
        <taxon>Asterinidae</taxon>
        <taxon>Patiria</taxon>
    </lineage>
</organism>
<dbReference type="InterPro" id="IPR029069">
    <property type="entry name" value="HotDog_dom_sf"/>
</dbReference>
<keyword evidence="8" id="KW-1185">Reference proteome</keyword>
<dbReference type="CDD" id="cd03444">
    <property type="entry name" value="Thioesterase_II_repeat1"/>
    <property type="match status" value="1"/>
</dbReference>
<dbReference type="InterPro" id="IPR049449">
    <property type="entry name" value="TesB_ACOT8-like_N"/>
</dbReference>
<dbReference type="InterPro" id="IPR049450">
    <property type="entry name" value="ACOT8-like_C"/>
</dbReference>
<accession>A0A914AY54</accession>
<dbReference type="CTD" id="10005"/>
<evidence type="ECO:0000259" key="6">
    <source>
        <dbReference type="Pfam" id="PF20789"/>
    </source>
</evidence>
<dbReference type="GeneID" id="119737988"/>
<feature type="domain" description="Acyl-CoA thioesterase-like N-terminal HotDog" evidence="5">
    <location>
        <begin position="91"/>
        <end position="170"/>
    </location>
</feature>
<dbReference type="OMA" id="RSAVWMR"/>
<dbReference type="InterPro" id="IPR042171">
    <property type="entry name" value="Acyl-CoA_hotdog"/>
</dbReference>
<dbReference type="OrthoDB" id="68328at2759"/>
<evidence type="ECO:0000256" key="4">
    <source>
        <dbReference type="ARBA" id="ARBA00023098"/>
    </source>
</evidence>
<evidence type="ECO:0000256" key="3">
    <source>
        <dbReference type="ARBA" id="ARBA00022801"/>
    </source>
</evidence>
<dbReference type="EnsemblMetazoa" id="XM_038212685.1">
    <property type="protein sequence ID" value="XP_038068613.1"/>
    <property type="gene ID" value="LOC119737988"/>
</dbReference>
<proteinExistence type="inferred from homology"/>
<dbReference type="GO" id="GO:0006637">
    <property type="term" value="P:acyl-CoA metabolic process"/>
    <property type="evidence" value="ECO:0007669"/>
    <property type="project" value="InterPro"/>
</dbReference>
<keyword evidence="4" id="KW-0443">Lipid metabolism</keyword>
<evidence type="ECO:0000313" key="7">
    <source>
        <dbReference type="EnsemblMetazoa" id="XP_038068613.1"/>
    </source>
</evidence>
<reference evidence="7" key="1">
    <citation type="submission" date="2022-11" db="UniProtKB">
        <authorList>
            <consortium name="EnsemblMetazoa"/>
        </authorList>
    </citation>
    <scope>IDENTIFICATION</scope>
</reference>
<dbReference type="PANTHER" id="PTHR11066:SF34">
    <property type="entry name" value="ACYL-COENZYME A THIOESTERASE 8"/>
    <property type="match status" value="1"/>
</dbReference>
<evidence type="ECO:0000313" key="8">
    <source>
        <dbReference type="Proteomes" id="UP000887568"/>
    </source>
</evidence>
<dbReference type="GO" id="GO:0047617">
    <property type="term" value="F:fatty acyl-CoA hydrolase activity"/>
    <property type="evidence" value="ECO:0007669"/>
    <property type="project" value="InterPro"/>
</dbReference>
<protein>
    <recommendedName>
        <fullName evidence="9">Acyl-coenzyme A thioesterase 8</fullName>
    </recommendedName>
</protein>
<comment type="subunit">
    <text evidence="2">Homotetramer.</text>
</comment>
<dbReference type="InterPro" id="IPR003703">
    <property type="entry name" value="Acyl_CoA_thio"/>
</dbReference>
<evidence type="ECO:0000259" key="5">
    <source>
        <dbReference type="Pfam" id="PF13622"/>
    </source>
</evidence>
<name>A0A914AY54_PATMI</name>
<dbReference type="Proteomes" id="UP000887568">
    <property type="component" value="Unplaced"/>
</dbReference>
<dbReference type="Pfam" id="PF13622">
    <property type="entry name" value="4HBT_3"/>
    <property type="match status" value="1"/>
</dbReference>